<comment type="subcellular location">
    <subcellularLocation>
        <location evidence="1 7">Cell membrane</location>
        <topology evidence="1 7">Multi-pass membrane protein</topology>
    </subcellularLocation>
</comment>
<keyword evidence="6 8" id="KW-0472">Membrane</keyword>
<dbReference type="InterPro" id="IPR000390">
    <property type="entry name" value="Small_drug/metabolite_transptr"/>
</dbReference>
<evidence type="ECO:0000313" key="10">
    <source>
        <dbReference type="Proteomes" id="UP001596413"/>
    </source>
</evidence>
<dbReference type="Proteomes" id="UP001596413">
    <property type="component" value="Unassembled WGS sequence"/>
</dbReference>
<keyword evidence="4 7" id="KW-0812">Transmembrane</keyword>
<dbReference type="Pfam" id="PF00893">
    <property type="entry name" value="Multi_Drug_Res"/>
    <property type="match status" value="1"/>
</dbReference>
<accession>A0ABW2GH77</accession>
<dbReference type="EMBL" id="JBHSZO010000029">
    <property type="protein sequence ID" value="MFC7220135.1"/>
    <property type="molecule type" value="Genomic_DNA"/>
</dbReference>
<dbReference type="RefSeq" id="WP_386416588.1">
    <property type="nucleotide sequence ID" value="NZ_JBHSZO010000029.1"/>
</dbReference>
<keyword evidence="5 8" id="KW-1133">Transmembrane helix</keyword>
<gene>
    <name evidence="9" type="ORF">ACFQLX_18485</name>
</gene>
<evidence type="ECO:0000313" key="9">
    <source>
        <dbReference type="EMBL" id="MFC7220135.1"/>
    </source>
</evidence>
<comment type="caution">
    <text evidence="9">The sequence shown here is derived from an EMBL/GenBank/DDBJ whole genome shotgun (WGS) entry which is preliminary data.</text>
</comment>
<dbReference type="Gene3D" id="1.10.3730.20">
    <property type="match status" value="1"/>
</dbReference>
<evidence type="ECO:0000256" key="5">
    <source>
        <dbReference type="ARBA" id="ARBA00022989"/>
    </source>
</evidence>
<dbReference type="PANTHER" id="PTHR30561:SF1">
    <property type="entry name" value="MULTIDRUG TRANSPORTER EMRE"/>
    <property type="match status" value="1"/>
</dbReference>
<feature type="transmembrane region" description="Helical" evidence="8">
    <location>
        <begin position="29"/>
        <end position="46"/>
    </location>
</feature>
<evidence type="ECO:0000256" key="8">
    <source>
        <dbReference type="SAM" id="Phobius"/>
    </source>
</evidence>
<evidence type="ECO:0000256" key="3">
    <source>
        <dbReference type="ARBA" id="ARBA00022475"/>
    </source>
</evidence>
<evidence type="ECO:0000256" key="7">
    <source>
        <dbReference type="RuleBase" id="RU003942"/>
    </source>
</evidence>
<evidence type="ECO:0000256" key="4">
    <source>
        <dbReference type="ARBA" id="ARBA00022692"/>
    </source>
</evidence>
<proteinExistence type="inferred from homology"/>
<dbReference type="SUPFAM" id="SSF103481">
    <property type="entry name" value="Multidrug resistance efflux transporter EmrE"/>
    <property type="match status" value="1"/>
</dbReference>
<organism evidence="9 10">
    <name type="scientific">Streptomyces polyrhachis</name>
    <dbReference type="NCBI Taxonomy" id="1282885"/>
    <lineage>
        <taxon>Bacteria</taxon>
        <taxon>Bacillati</taxon>
        <taxon>Actinomycetota</taxon>
        <taxon>Actinomycetes</taxon>
        <taxon>Kitasatosporales</taxon>
        <taxon>Streptomycetaceae</taxon>
        <taxon>Streptomyces</taxon>
    </lineage>
</organism>
<sequence length="107" mass="10937">MVWVLLAGAIGAELSATLALRWAEGFSRLWPSVLVVAGYALAFYLLSQVLTRGVPLGVAYGIWSGVGVTLVAVLGSALFGDRLSWAQIGGIALVAAGVVALELGGSH</sequence>
<keyword evidence="3" id="KW-1003">Cell membrane</keyword>
<keyword evidence="10" id="KW-1185">Reference proteome</keyword>
<dbReference type="PANTHER" id="PTHR30561">
    <property type="entry name" value="SMR FAMILY PROTON-DEPENDENT DRUG EFFLUX TRANSPORTER SUGE"/>
    <property type="match status" value="1"/>
</dbReference>
<name>A0ABW2GH77_9ACTN</name>
<keyword evidence="2" id="KW-0813">Transport</keyword>
<dbReference type="InterPro" id="IPR037185">
    <property type="entry name" value="EmrE-like"/>
</dbReference>
<evidence type="ECO:0000256" key="1">
    <source>
        <dbReference type="ARBA" id="ARBA00004651"/>
    </source>
</evidence>
<reference evidence="10" key="1">
    <citation type="journal article" date="2019" name="Int. J. Syst. Evol. Microbiol.">
        <title>The Global Catalogue of Microorganisms (GCM) 10K type strain sequencing project: providing services to taxonomists for standard genome sequencing and annotation.</title>
        <authorList>
            <consortium name="The Broad Institute Genomics Platform"/>
            <consortium name="The Broad Institute Genome Sequencing Center for Infectious Disease"/>
            <person name="Wu L."/>
            <person name="Ma J."/>
        </authorList>
    </citation>
    <scope>NUCLEOTIDE SEQUENCE [LARGE SCALE GENOMIC DNA]</scope>
    <source>
        <strain evidence="10">CGMCC 1.13681</strain>
    </source>
</reference>
<protein>
    <submittedName>
        <fullName evidence="9">DMT family transporter</fullName>
    </submittedName>
</protein>
<feature type="transmembrane region" description="Helical" evidence="8">
    <location>
        <begin position="58"/>
        <end position="79"/>
    </location>
</feature>
<evidence type="ECO:0000256" key="6">
    <source>
        <dbReference type="ARBA" id="ARBA00023136"/>
    </source>
</evidence>
<evidence type="ECO:0000256" key="2">
    <source>
        <dbReference type="ARBA" id="ARBA00022448"/>
    </source>
</evidence>
<feature type="transmembrane region" description="Helical" evidence="8">
    <location>
        <begin position="85"/>
        <end position="104"/>
    </location>
</feature>
<dbReference type="InterPro" id="IPR045324">
    <property type="entry name" value="Small_multidrug_res"/>
</dbReference>
<comment type="similarity">
    <text evidence="7">Belongs to the drug/metabolite transporter (DMT) superfamily. Small multidrug resistance (SMR) (TC 2.A.7.1) family.</text>
</comment>